<dbReference type="AlphaFoldDB" id="X4Z9S2"/>
<proteinExistence type="predicted"/>
<organism evidence="1 2">
    <name type="scientific">Paenibacillus sabinae T27</name>
    <dbReference type="NCBI Taxonomy" id="1268072"/>
    <lineage>
        <taxon>Bacteria</taxon>
        <taxon>Bacillati</taxon>
        <taxon>Bacillota</taxon>
        <taxon>Bacilli</taxon>
        <taxon>Bacillales</taxon>
        <taxon>Paenibacillaceae</taxon>
        <taxon>Paenibacillus</taxon>
    </lineage>
</organism>
<dbReference type="PATRIC" id="fig|1268072.3.peg.1534"/>
<reference evidence="1 2" key="1">
    <citation type="journal article" date="2014" name="PLoS Genet.">
        <title>Comparative Genomic Analysis of N2-Fixing and Non-N2-Fixing Paenibacillus spp.: Organization, Evolution and Expression of the Nitrogen Fixation Genes.</title>
        <authorList>
            <person name="Xie J.B."/>
            <person name="Du Z."/>
            <person name="Bai L."/>
            <person name="Tian C."/>
            <person name="Zhang Y."/>
            <person name="Xie J.Y."/>
            <person name="Wang T."/>
            <person name="Liu X."/>
            <person name="Chen X."/>
            <person name="Cheng Q."/>
            <person name="Chen S."/>
            <person name="Li J."/>
        </authorList>
    </citation>
    <scope>NUCLEOTIDE SEQUENCE [LARGE SCALE GENOMIC DNA]</scope>
    <source>
        <strain evidence="1 2">T27</strain>
    </source>
</reference>
<protein>
    <submittedName>
        <fullName evidence="1">Uncharacterized protein</fullName>
    </submittedName>
</protein>
<dbReference type="Proteomes" id="UP000019772">
    <property type="component" value="Chromosome"/>
</dbReference>
<evidence type="ECO:0000313" key="1">
    <source>
        <dbReference type="EMBL" id="AHV96406.1"/>
    </source>
</evidence>
<dbReference type="HOGENOM" id="CLU_1863223_0_0_9"/>
<keyword evidence="2" id="KW-1185">Reference proteome</keyword>
<gene>
    <name evidence="1" type="ORF">PSAB_07370</name>
</gene>
<dbReference type="KEGG" id="psab:PSAB_07370"/>
<dbReference type="EMBL" id="CP004078">
    <property type="protein sequence ID" value="AHV96406.1"/>
    <property type="molecule type" value="Genomic_DNA"/>
</dbReference>
<accession>X4Z9S2</accession>
<evidence type="ECO:0000313" key="2">
    <source>
        <dbReference type="Proteomes" id="UP000019772"/>
    </source>
</evidence>
<sequence length="137" mass="14944">MQTFEVNETDIHLGTFKVDPMTCLRIEKTFNNYELFDSVIRITATGDFEICKDSCQPICGLLEISSVVGFSGSAGGPFVTAIPAEITALYQAYYVNSGVIGTDEQTHVRYAEYVLCDTHCPCDSDSSSSSSSSDDDH</sequence>
<name>X4Z9S2_9BACL</name>